<dbReference type="InterPro" id="IPR036597">
    <property type="entry name" value="Fido-like_dom_sf"/>
</dbReference>
<accession>A0A3B0VYU1</accession>
<gene>
    <name evidence="3" type="ORF">MNBD_GAMMA01-2203</name>
</gene>
<dbReference type="InterPro" id="IPR040198">
    <property type="entry name" value="Fido_containing"/>
</dbReference>
<evidence type="ECO:0000259" key="2">
    <source>
        <dbReference type="PROSITE" id="PS51459"/>
    </source>
</evidence>
<evidence type="ECO:0000313" key="3">
    <source>
        <dbReference type="EMBL" id="VAW36534.1"/>
    </source>
</evidence>
<dbReference type="Gene3D" id="1.10.3290.10">
    <property type="entry name" value="Fido-like domain"/>
    <property type="match status" value="1"/>
</dbReference>
<sequence length="355" mass="41099">MAEQTITGQLSASKIEGCPVFIPNNLKLFSSKLRLNDCEFCVSQNIDPIYTDTFKLYFYKFFAGDKSLVAGFADIAILDLYLWSEAKIASSVYVKEVVNSAKRFAKVQDALTAAKEYTKPLLLQQNKLLRPKDRVHGIRTTKMRAGNPNNNPYAFYCVPAEKIDALFADLLQFINSTEESTINKSLIGMMQFIFIHPFKDGNGRTSRALFIAMMQVQYGLEFCCVFMLFLKNINRRQYYVALHDYRNGDIKNLKQFYLKAITWVNKSIVVLQDLLTEYTNKVGKHNLENQQVYSQLVVKADENQKMDKTIFQLHSKKGKYHIYTNTALLNVLNQFDYYLRYELRKSHIENQSICQ</sequence>
<keyword evidence="1" id="KW-0472">Membrane</keyword>
<name>A0A3B0VYU1_9ZZZZ</name>
<feature type="transmembrane region" description="Helical" evidence="1">
    <location>
        <begin position="208"/>
        <end position="230"/>
    </location>
</feature>
<organism evidence="3">
    <name type="scientific">hydrothermal vent metagenome</name>
    <dbReference type="NCBI Taxonomy" id="652676"/>
    <lineage>
        <taxon>unclassified sequences</taxon>
        <taxon>metagenomes</taxon>
        <taxon>ecological metagenomes</taxon>
    </lineage>
</organism>
<keyword evidence="1" id="KW-1133">Transmembrane helix</keyword>
<protein>
    <recommendedName>
        <fullName evidence="2">Fido domain-containing protein</fullName>
    </recommendedName>
</protein>
<feature type="domain" description="Fido" evidence="2">
    <location>
        <begin position="117"/>
        <end position="259"/>
    </location>
</feature>
<dbReference type="Pfam" id="PF02661">
    <property type="entry name" value="Fic"/>
    <property type="match status" value="1"/>
</dbReference>
<dbReference type="PROSITE" id="PS51459">
    <property type="entry name" value="FIDO"/>
    <property type="match status" value="1"/>
</dbReference>
<dbReference type="PANTHER" id="PTHR13504">
    <property type="entry name" value="FIDO DOMAIN-CONTAINING PROTEIN DDB_G0283145"/>
    <property type="match status" value="1"/>
</dbReference>
<dbReference type="PANTHER" id="PTHR13504:SF38">
    <property type="entry name" value="FIDO DOMAIN-CONTAINING PROTEIN"/>
    <property type="match status" value="1"/>
</dbReference>
<evidence type="ECO:0000256" key="1">
    <source>
        <dbReference type="SAM" id="Phobius"/>
    </source>
</evidence>
<proteinExistence type="predicted"/>
<dbReference type="AlphaFoldDB" id="A0A3B0VYU1"/>
<keyword evidence="1" id="KW-0812">Transmembrane</keyword>
<dbReference type="EMBL" id="UOEW01000145">
    <property type="protein sequence ID" value="VAW36534.1"/>
    <property type="molecule type" value="Genomic_DNA"/>
</dbReference>
<dbReference type="InterPro" id="IPR003812">
    <property type="entry name" value="Fido"/>
</dbReference>
<dbReference type="SUPFAM" id="SSF140931">
    <property type="entry name" value="Fic-like"/>
    <property type="match status" value="1"/>
</dbReference>
<reference evidence="3" key="1">
    <citation type="submission" date="2018-06" db="EMBL/GenBank/DDBJ databases">
        <authorList>
            <person name="Zhirakovskaya E."/>
        </authorList>
    </citation>
    <scope>NUCLEOTIDE SEQUENCE</scope>
</reference>